<dbReference type="PROSITE" id="PS00211">
    <property type="entry name" value="ABC_TRANSPORTER_1"/>
    <property type="match status" value="1"/>
</dbReference>
<dbReference type="GO" id="GO:0005524">
    <property type="term" value="F:ATP binding"/>
    <property type="evidence" value="ECO:0007669"/>
    <property type="project" value="UniProtKB-KW"/>
</dbReference>
<reference evidence="6 7" key="1">
    <citation type="submission" date="2016-11" db="EMBL/GenBank/DDBJ databases">
        <authorList>
            <person name="Jaros S."/>
            <person name="Januszkiewicz K."/>
            <person name="Wedrychowicz H."/>
        </authorList>
    </citation>
    <scope>NUCLEOTIDE SEQUENCE [LARGE SCALE GENOMIC DNA]</scope>
    <source>
        <strain evidence="6 7">DSM 21864</strain>
    </source>
</reference>
<evidence type="ECO:0000313" key="6">
    <source>
        <dbReference type="EMBL" id="SHI55052.1"/>
    </source>
</evidence>
<comment type="similarity">
    <text evidence="1">Belongs to the ABC transporter superfamily.</text>
</comment>
<organism evidence="6 7">
    <name type="scientific">Clostridium amylolyticum</name>
    <dbReference type="NCBI Taxonomy" id="1121298"/>
    <lineage>
        <taxon>Bacteria</taxon>
        <taxon>Bacillati</taxon>
        <taxon>Bacillota</taxon>
        <taxon>Clostridia</taxon>
        <taxon>Eubacteriales</taxon>
        <taxon>Clostridiaceae</taxon>
        <taxon>Clostridium</taxon>
    </lineage>
</organism>
<keyword evidence="7" id="KW-1185">Reference proteome</keyword>
<dbReference type="OrthoDB" id="9799337at2"/>
<evidence type="ECO:0000256" key="2">
    <source>
        <dbReference type="ARBA" id="ARBA00022448"/>
    </source>
</evidence>
<dbReference type="PANTHER" id="PTHR42734:SF6">
    <property type="entry name" value="MOLYBDATE IMPORT ATP-BINDING PROTEIN MOLC"/>
    <property type="match status" value="1"/>
</dbReference>
<dbReference type="InterPro" id="IPR027417">
    <property type="entry name" value="P-loop_NTPase"/>
</dbReference>
<dbReference type="GO" id="GO:0016887">
    <property type="term" value="F:ATP hydrolysis activity"/>
    <property type="evidence" value="ECO:0007669"/>
    <property type="project" value="InterPro"/>
</dbReference>
<protein>
    <submittedName>
        <fullName evidence="6">Iron complex transport system ATP-binding protein</fullName>
    </submittedName>
</protein>
<proteinExistence type="inferred from homology"/>
<dbReference type="SUPFAM" id="SSF52540">
    <property type="entry name" value="P-loop containing nucleoside triphosphate hydrolases"/>
    <property type="match status" value="1"/>
</dbReference>
<accession>A0A1M6C280</accession>
<dbReference type="Gene3D" id="3.40.50.300">
    <property type="entry name" value="P-loop containing nucleotide triphosphate hydrolases"/>
    <property type="match status" value="1"/>
</dbReference>
<dbReference type="AlphaFoldDB" id="A0A1M6C280"/>
<evidence type="ECO:0000256" key="3">
    <source>
        <dbReference type="ARBA" id="ARBA00022741"/>
    </source>
</evidence>
<evidence type="ECO:0000313" key="7">
    <source>
        <dbReference type="Proteomes" id="UP000184080"/>
    </source>
</evidence>
<gene>
    <name evidence="6" type="ORF">SAMN05444401_0973</name>
</gene>
<keyword evidence="2" id="KW-0813">Transport</keyword>
<dbReference type="PROSITE" id="PS50893">
    <property type="entry name" value="ABC_TRANSPORTER_2"/>
    <property type="match status" value="1"/>
</dbReference>
<dbReference type="InterPro" id="IPR017871">
    <property type="entry name" value="ABC_transporter-like_CS"/>
</dbReference>
<keyword evidence="3" id="KW-0547">Nucleotide-binding</keyword>
<evidence type="ECO:0000256" key="1">
    <source>
        <dbReference type="ARBA" id="ARBA00005417"/>
    </source>
</evidence>
<dbReference type="FunFam" id="3.40.50.300:FF:000134">
    <property type="entry name" value="Iron-enterobactin ABC transporter ATP-binding protein"/>
    <property type="match status" value="1"/>
</dbReference>
<keyword evidence="4 6" id="KW-0067">ATP-binding</keyword>
<dbReference type="SMART" id="SM00382">
    <property type="entry name" value="AAA"/>
    <property type="match status" value="1"/>
</dbReference>
<sequence>MDINIENLYFSYNDKYILKDINLQFKRGNIYALLGRNGSGKTTLIKLILGLINYNHGIITIEGKSTKEILPKELSKAISYVPQYEEAIYGIKVIELVVMGRNPYLNLFDKPSYKEYELAEKALENLGVGHLMQKSYSQISGGERQLVLIARALVQNTKFILMDEPISNLDIKNQHEVLKKIKSIAEGFNIGVVISLHDPNLAMRYCHEGILLKEGKVVNFGEIQEVLSPNTLAAIYDMNFEVLSTKKGIKFITS</sequence>
<dbReference type="CDD" id="cd03214">
    <property type="entry name" value="ABC_Iron-Siderophores_B12_Hemin"/>
    <property type="match status" value="1"/>
</dbReference>
<dbReference type="Pfam" id="PF00005">
    <property type="entry name" value="ABC_tran"/>
    <property type="match status" value="1"/>
</dbReference>
<feature type="domain" description="ABC transporter" evidence="5">
    <location>
        <begin position="3"/>
        <end position="239"/>
    </location>
</feature>
<evidence type="ECO:0000259" key="5">
    <source>
        <dbReference type="PROSITE" id="PS50893"/>
    </source>
</evidence>
<dbReference type="RefSeq" id="WP_073004150.1">
    <property type="nucleotide sequence ID" value="NZ_FQZO01000001.1"/>
</dbReference>
<dbReference type="InterPro" id="IPR003439">
    <property type="entry name" value="ABC_transporter-like_ATP-bd"/>
</dbReference>
<dbReference type="InterPro" id="IPR050153">
    <property type="entry name" value="Metal_Ion_Import_ABC"/>
</dbReference>
<dbReference type="PANTHER" id="PTHR42734">
    <property type="entry name" value="METAL TRANSPORT SYSTEM ATP-BINDING PROTEIN TM_0124-RELATED"/>
    <property type="match status" value="1"/>
</dbReference>
<dbReference type="Proteomes" id="UP000184080">
    <property type="component" value="Unassembled WGS sequence"/>
</dbReference>
<name>A0A1M6C280_9CLOT</name>
<dbReference type="EMBL" id="FQZO01000001">
    <property type="protein sequence ID" value="SHI55052.1"/>
    <property type="molecule type" value="Genomic_DNA"/>
</dbReference>
<dbReference type="InterPro" id="IPR003593">
    <property type="entry name" value="AAA+_ATPase"/>
</dbReference>
<dbReference type="STRING" id="1121298.SAMN05444401_0973"/>
<evidence type="ECO:0000256" key="4">
    <source>
        <dbReference type="ARBA" id="ARBA00022840"/>
    </source>
</evidence>